<reference evidence="2 3" key="1">
    <citation type="submission" date="2016-10" db="EMBL/GenBank/DDBJ databases">
        <authorList>
            <person name="de Groot N.N."/>
        </authorList>
    </citation>
    <scope>NUCLEOTIDE SEQUENCE [LARGE SCALE GENOMIC DNA]</scope>
    <source>
        <strain evidence="2 3">ATCC 700224</strain>
    </source>
</reference>
<keyword evidence="3" id="KW-1185">Reference proteome</keyword>
<name>A0A1G6YMG3_9PROT</name>
<feature type="compositionally biased region" description="Basic and acidic residues" evidence="1">
    <location>
        <begin position="37"/>
        <end position="61"/>
    </location>
</feature>
<dbReference type="AlphaFoldDB" id="A0A1G6YMG3"/>
<proteinExistence type="predicted"/>
<sequence>MEDVVALSPKAAAEQGQTERPIEPSDASSSLTNPGAEKVRDLREKAEAKAEEAEQSRDEARAASLEFDVNAPVNIGLAAAISIGVREMVSRYDVNGDDRLDFQEKSTAISSVQSTQPNEHIVGGGQLFRRGEVTEQSGGSADGEAFYAEMEANKAENAQRLAEIEKQERAREASLAEMEAKATNQDASAGAPNPAAGGAYARSEALGEPEPATHDVAKA</sequence>
<evidence type="ECO:0000313" key="3">
    <source>
        <dbReference type="Proteomes" id="UP000199412"/>
    </source>
</evidence>
<protein>
    <submittedName>
        <fullName evidence="2">Uncharacterized protein</fullName>
    </submittedName>
</protein>
<evidence type="ECO:0000313" key="2">
    <source>
        <dbReference type="EMBL" id="SDD91173.1"/>
    </source>
</evidence>
<dbReference type="EMBL" id="FNAP01000002">
    <property type="protein sequence ID" value="SDD91173.1"/>
    <property type="molecule type" value="Genomic_DNA"/>
</dbReference>
<accession>A0A1G6YMG3</accession>
<dbReference type="Proteomes" id="UP000199412">
    <property type="component" value="Unassembled WGS sequence"/>
</dbReference>
<feature type="compositionally biased region" description="Low complexity" evidence="1">
    <location>
        <begin position="187"/>
        <end position="201"/>
    </location>
</feature>
<feature type="compositionally biased region" description="Basic and acidic residues" evidence="1">
    <location>
        <begin position="166"/>
        <end position="180"/>
    </location>
</feature>
<feature type="region of interest" description="Disordered" evidence="1">
    <location>
        <begin position="1"/>
        <end position="65"/>
    </location>
</feature>
<organism evidence="2 3">
    <name type="scientific">Rhodospira trueperi</name>
    <dbReference type="NCBI Taxonomy" id="69960"/>
    <lineage>
        <taxon>Bacteria</taxon>
        <taxon>Pseudomonadati</taxon>
        <taxon>Pseudomonadota</taxon>
        <taxon>Alphaproteobacteria</taxon>
        <taxon>Rhodospirillales</taxon>
        <taxon>Rhodospirillaceae</taxon>
        <taxon>Rhodospira</taxon>
    </lineage>
</organism>
<evidence type="ECO:0000256" key="1">
    <source>
        <dbReference type="SAM" id="MobiDB-lite"/>
    </source>
</evidence>
<gene>
    <name evidence="2" type="ORF">SAMN05421720_10253</name>
</gene>
<feature type="region of interest" description="Disordered" evidence="1">
    <location>
        <begin position="166"/>
        <end position="219"/>
    </location>
</feature>